<protein>
    <recommendedName>
        <fullName evidence="4">DUF4179 domain-containing protein</fullName>
    </recommendedName>
</protein>
<sequence length="491" mass="55791">MTDKVQRILNQDVNDIQDKDQISDMILSNTIRNGIREGKRREMKKRWMTYSIGAVATAMVAVILFIVITPTQVPKPKINYEVVHTTPSDKEVDLERFQTDVETEFGLNTAIYKKLITPIQRTVEYKGLKVDVIGSASDGRRLYFLFTAQNNLDYAISPYVESITFSDIKKTTNGVIHLSTTNAEGNQIMPGDTQNFVYVADIIADTSNTDVATVRFSQYDSKDGYKNHFMFTVPIKPNQLEDQKRIYYPKDSLIVDGQKINIKKMQFTPLNTYLDLEYDSSNTKQIFKLLEPTLIGQKGTQKKELNFLDAFHTTNRIIEETNKVTLIFNDNNLDKLNSTYVSLKVSGISAIPKDKMKVSIDLKEKKIVEAPDEHLKIVEPDTPAAEGEILLLHKLEDVYAIEPTSISHAFSFTDAEGKKHKLLTNTIEKGSGLSISNSEKSKNGNIEEYRAFNFGKEALDYPQPLTVNIERYYHPIMESQAVQLLLTNKNE</sequence>
<evidence type="ECO:0000256" key="1">
    <source>
        <dbReference type="SAM" id="Phobius"/>
    </source>
</evidence>
<reference evidence="2 3" key="1">
    <citation type="submission" date="2021-03" db="EMBL/GenBank/DDBJ databases">
        <title>Genomic Encyclopedia of Type Strains, Phase IV (KMG-IV): sequencing the most valuable type-strain genomes for metagenomic binning, comparative biology and taxonomic classification.</title>
        <authorList>
            <person name="Goeker M."/>
        </authorList>
    </citation>
    <scope>NUCLEOTIDE SEQUENCE [LARGE SCALE GENOMIC DNA]</scope>
    <source>
        <strain evidence="2 3">DSM 14349</strain>
    </source>
</reference>
<accession>A0ABS4FRW1</accession>
<evidence type="ECO:0000313" key="2">
    <source>
        <dbReference type="EMBL" id="MBP1905319.1"/>
    </source>
</evidence>
<dbReference type="RefSeq" id="WP_210088954.1">
    <property type="nucleotide sequence ID" value="NZ_JAGGKG010000008.1"/>
</dbReference>
<keyword evidence="3" id="KW-1185">Reference proteome</keyword>
<dbReference type="Proteomes" id="UP001519272">
    <property type="component" value="Unassembled WGS sequence"/>
</dbReference>
<keyword evidence="1" id="KW-0812">Transmembrane</keyword>
<gene>
    <name evidence="2" type="ORF">J2Z32_001949</name>
</gene>
<name>A0ABS4FRW1_9BACL</name>
<dbReference type="EMBL" id="JAGGKG010000008">
    <property type="protein sequence ID" value="MBP1905319.1"/>
    <property type="molecule type" value="Genomic_DNA"/>
</dbReference>
<keyword evidence="1" id="KW-1133">Transmembrane helix</keyword>
<keyword evidence="1" id="KW-0472">Membrane</keyword>
<proteinExistence type="predicted"/>
<feature type="transmembrane region" description="Helical" evidence="1">
    <location>
        <begin position="47"/>
        <end position="68"/>
    </location>
</feature>
<organism evidence="2 3">
    <name type="scientific">Paenibacillus turicensis</name>
    <dbReference type="NCBI Taxonomy" id="160487"/>
    <lineage>
        <taxon>Bacteria</taxon>
        <taxon>Bacillati</taxon>
        <taxon>Bacillota</taxon>
        <taxon>Bacilli</taxon>
        <taxon>Bacillales</taxon>
        <taxon>Paenibacillaceae</taxon>
        <taxon>Paenibacillus</taxon>
    </lineage>
</organism>
<evidence type="ECO:0008006" key="4">
    <source>
        <dbReference type="Google" id="ProtNLM"/>
    </source>
</evidence>
<comment type="caution">
    <text evidence="2">The sequence shown here is derived from an EMBL/GenBank/DDBJ whole genome shotgun (WGS) entry which is preliminary data.</text>
</comment>
<evidence type="ECO:0000313" key="3">
    <source>
        <dbReference type="Proteomes" id="UP001519272"/>
    </source>
</evidence>